<proteinExistence type="predicted"/>
<dbReference type="Proteomes" id="UP001152300">
    <property type="component" value="Unassembled WGS sequence"/>
</dbReference>
<comment type="caution">
    <text evidence="2">The sequence shown here is derived from an EMBL/GenBank/DDBJ whole genome shotgun (WGS) entry which is preliminary data.</text>
</comment>
<feature type="region of interest" description="Disordered" evidence="1">
    <location>
        <begin position="1"/>
        <end position="60"/>
    </location>
</feature>
<accession>A0A9X0AAX4</accession>
<evidence type="ECO:0000313" key="3">
    <source>
        <dbReference type="Proteomes" id="UP001152300"/>
    </source>
</evidence>
<dbReference type="AlphaFoldDB" id="A0A9X0AAX4"/>
<keyword evidence="3" id="KW-1185">Reference proteome</keyword>
<evidence type="ECO:0000256" key="1">
    <source>
        <dbReference type="SAM" id="MobiDB-lite"/>
    </source>
</evidence>
<gene>
    <name evidence="2" type="ORF">OCU04_012342</name>
</gene>
<feature type="compositionally biased region" description="Basic and acidic residues" evidence="1">
    <location>
        <begin position="1"/>
        <end position="23"/>
    </location>
</feature>
<reference evidence="2" key="1">
    <citation type="submission" date="2022-11" db="EMBL/GenBank/DDBJ databases">
        <title>Genome Resource of Sclerotinia nivalis Strain SnTB1, a Plant Pathogen Isolated from American Ginseng.</title>
        <authorList>
            <person name="Fan S."/>
        </authorList>
    </citation>
    <scope>NUCLEOTIDE SEQUENCE</scope>
    <source>
        <strain evidence="2">SnTB1</strain>
    </source>
</reference>
<sequence length="149" mass="16537">MLSSKDTKTMSEAHNDKPSHNIRSDPGFEQGSSVPKPSSGTASGSPDMTQTPPTAPRTTDGIVPFYVSIVKSIMDHRGIFDDEFLRTIQEQLEEAKSRLGCAWDRYKDSSPTMHAKRQELIIGAEKYFELLGLTNSILGVSFRMRDLDA</sequence>
<organism evidence="2 3">
    <name type="scientific">Sclerotinia nivalis</name>
    <dbReference type="NCBI Taxonomy" id="352851"/>
    <lineage>
        <taxon>Eukaryota</taxon>
        <taxon>Fungi</taxon>
        <taxon>Dikarya</taxon>
        <taxon>Ascomycota</taxon>
        <taxon>Pezizomycotina</taxon>
        <taxon>Leotiomycetes</taxon>
        <taxon>Helotiales</taxon>
        <taxon>Sclerotiniaceae</taxon>
        <taxon>Sclerotinia</taxon>
    </lineage>
</organism>
<name>A0A9X0AAX4_9HELO</name>
<dbReference type="OrthoDB" id="10385622at2759"/>
<dbReference type="EMBL" id="JAPEIS010000015">
    <property type="protein sequence ID" value="KAJ8059395.1"/>
    <property type="molecule type" value="Genomic_DNA"/>
</dbReference>
<feature type="compositionally biased region" description="Polar residues" evidence="1">
    <location>
        <begin position="30"/>
        <end position="52"/>
    </location>
</feature>
<evidence type="ECO:0000313" key="2">
    <source>
        <dbReference type="EMBL" id="KAJ8059395.1"/>
    </source>
</evidence>
<protein>
    <submittedName>
        <fullName evidence="2">Uncharacterized protein</fullName>
    </submittedName>
</protein>